<feature type="region of interest" description="Disordered" evidence="1">
    <location>
        <begin position="32"/>
        <end position="76"/>
    </location>
</feature>
<name>A0A915PAM3_9BILA</name>
<evidence type="ECO:0000313" key="2">
    <source>
        <dbReference type="Proteomes" id="UP000887560"/>
    </source>
</evidence>
<dbReference type="Proteomes" id="UP000887560">
    <property type="component" value="Unplaced"/>
</dbReference>
<dbReference type="AlphaFoldDB" id="A0A915PAM3"/>
<feature type="compositionally biased region" description="Low complexity" evidence="1">
    <location>
        <begin position="115"/>
        <end position="127"/>
    </location>
</feature>
<keyword evidence="2" id="KW-1185">Reference proteome</keyword>
<sequence>MLFARRRATNTSFYLNNEELVNFDNINDNNNNLEYTSSKEQQIDVIKDKSELDDEGKEENKKSKKEGGGEEFKEKTVLVEQHSLLTTSSETSKTNTTTTGKQAIFGDFEFTSASHSITNDSTTNSTNKMVGRSHSTGPETGSQIINKQQQQQIATGGTTR</sequence>
<organism evidence="2 3">
    <name type="scientific">Meloidogyne floridensis</name>
    <dbReference type="NCBI Taxonomy" id="298350"/>
    <lineage>
        <taxon>Eukaryota</taxon>
        <taxon>Metazoa</taxon>
        <taxon>Ecdysozoa</taxon>
        <taxon>Nematoda</taxon>
        <taxon>Chromadorea</taxon>
        <taxon>Rhabditida</taxon>
        <taxon>Tylenchina</taxon>
        <taxon>Tylenchomorpha</taxon>
        <taxon>Tylenchoidea</taxon>
        <taxon>Meloidogynidae</taxon>
        <taxon>Meloidogyninae</taxon>
        <taxon>Meloidogyne</taxon>
    </lineage>
</organism>
<reference evidence="3" key="1">
    <citation type="submission" date="2022-11" db="UniProtKB">
        <authorList>
            <consortium name="WormBaseParasite"/>
        </authorList>
    </citation>
    <scope>IDENTIFICATION</scope>
</reference>
<feature type="compositionally biased region" description="Low complexity" evidence="1">
    <location>
        <begin position="143"/>
        <end position="153"/>
    </location>
</feature>
<evidence type="ECO:0000256" key="1">
    <source>
        <dbReference type="SAM" id="MobiDB-lite"/>
    </source>
</evidence>
<accession>A0A915PAM3</accession>
<feature type="compositionally biased region" description="Basic and acidic residues" evidence="1">
    <location>
        <begin position="58"/>
        <end position="76"/>
    </location>
</feature>
<protein>
    <submittedName>
        <fullName evidence="3">Uncharacterized protein</fullName>
    </submittedName>
</protein>
<feature type="compositionally biased region" description="Polar residues" evidence="1">
    <location>
        <begin position="133"/>
        <end position="142"/>
    </location>
</feature>
<dbReference type="WBParaSite" id="scf7180000423845.g11723">
    <property type="protein sequence ID" value="scf7180000423845.g11723"/>
    <property type="gene ID" value="scf7180000423845.g11723"/>
</dbReference>
<proteinExistence type="predicted"/>
<evidence type="ECO:0000313" key="3">
    <source>
        <dbReference type="WBParaSite" id="scf7180000423845.g11723"/>
    </source>
</evidence>
<feature type="region of interest" description="Disordered" evidence="1">
    <location>
        <begin position="115"/>
        <end position="160"/>
    </location>
</feature>
<feature type="compositionally biased region" description="Basic and acidic residues" evidence="1">
    <location>
        <begin position="41"/>
        <end position="50"/>
    </location>
</feature>